<feature type="transmembrane region" description="Helical" evidence="1">
    <location>
        <begin position="21"/>
        <end position="45"/>
    </location>
</feature>
<dbReference type="GeneID" id="68362850"/>
<keyword evidence="3" id="KW-1185">Reference proteome</keyword>
<dbReference type="HOGENOM" id="CLU_2568737_0_0_9"/>
<keyword evidence="1" id="KW-0472">Membrane</keyword>
<dbReference type="Proteomes" id="UP000006873">
    <property type="component" value="Chromosome"/>
</dbReference>
<accession>E3GM43</accession>
<organism evidence="2 3">
    <name type="scientific">Eubacterium callanderi</name>
    <dbReference type="NCBI Taxonomy" id="53442"/>
    <lineage>
        <taxon>Bacteria</taxon>
        <taxon>Bacillati</taxon>
        <taxon>Bacillota</taxon>
        <taxon>Clostridia</taxon>
        <taxon>Eubacteriales</taxon>
        <taxon>Eubacteriaceae</taxon>
        <taxon>Eubacterium</taxon>
    </lineage>
</organism>
<evidence type="ECO:0000256" key="1">
    <source>
        <dbReference type="SAM" id="Phobius"/>
    </source>
</evidence>
<gene>
    <name evidence="2" type="ordered locus">ELI_1627</name>
</gene>
<protein>
    <submittedName>
        <fullName evidence="2">Uncharacterized protein</fullName>
    </submittedName>
</protein>
<reference evidence="2 3" key="2">
    <citation type="journal article" date="2011" name="J. Bacteriol.">
        <title>Complete genome sequence of a carbon monoxide-utilizing acetogen, Eubacterium limosum KIST612.</title>
        <authorList>
            <person name="Roh H."/>
            <person name="Ko H.J."/>
            <person name="Kim D."/>
            <person name="Choi D.G."/>
            <person name="Park S."/>
            <person name="Kim S."/>
            <person name="Chang I.S."/>
            <person name="Choi I.G."/>
        </authorList>
    </citation>
    <scope>NUCLEOTIDE SEQUENCE [LARGE SCALE GENOMIC DNA]</scope>
    <source>
        <strain evidence="2 3">KIST612</strain>
    </source>
</reference>
<keyword evidence="1" id="KW-1133">Transmembrane helix</keyword>
<reference key="1">
    <citation type="submission" date="2010-09" db="EMBL/GenBank/DDBJ databases">
        <authorList>
            <person name="Roh H."/>
            <person name="Ko H.-J."/>
            <person name="Kim D."/>
            <person name="Choi D.G."/>
            <person name="Park S."/>
            <person name="Kim S."/>
            <person name="Kim K.H."/>
            <person name="Chang I.S."/>
            <person name="Choi I.-G."/>
        </authorList>
    </citation>
    <scope>NUCLEOTIDE SEQUENCE</scope>
    <source>
        <strain>KIST612</strain>
    </source>
</reference>
<name>E3GM43_9FIRM</name>
<proteinExistence type="predicted"/>
<evidence type="ECO:0000313" key="3">
    <source>
        <dbReference type="Proteomes" id="UP000006873"/>
    </source>
</evidence>
<dbReference type="AlphaFoldDB" id="E3GM43"/>
<dbReference type="RefSeq" id="WP_013379934.1">
    <property type="nucleotide sequence ID" value="NC_014624.2"/>
</dbReference>
<dbReference type="EMBL" id="CP002273">
    <property type="protein sequence ID" value="ADO36613.1"/>
    <property type="molecule type" value="Genomic_DNA"/>
</dbReference>
<dbReference type="KEGG" id="elm:ELI_1627"/>
<evidence type="ECO:0000313" key="2">
    <source>
        <dbReference type="EMBL" id="ADO36613.1"/>
    </source>
</evidence>
<sequence length="81" mass="9053">MRNRTSQDMKLSAKVQLRGHWGPAILIMFITWLAIAGVPTIMLLLEKVVFNVDLDAEIYDRVSNIVSFVLAGPLSYGFTQA</sequence>
<keyword evidence="1" id="KW-0812">Transmembrane</keyword>